<evidence type="ECO:0000259" key="4">
    <source>
        <dbReference type="PROSITE" id="PS50014"/>
    </source>
</evidence>
<feature type="region of interest" description="Disordered" evidence="3">
    <location>
        <begin position="1"/>
        <end position="58"/>
    </location>
</feature>
<dbReference type="GO" id="GO:0006325">
    <property type="term" value="P:chromatin organization"/>
    <property type="evidence" value="ECO:0007669"/>
    <property type="project" value="UniProtKB-ARBA"/>
</dbReference>
<dbReference type="PRINTS" id="PR00503">
    <property type="entry name" value="BROMODOMAIN"/>
</dbReference>
<dbReference type="OrthoDB" id="21449at2759"/>
<protein>
    <recommendedName>
        <fullName evidence="4">Bromo domain-containing protein</fullName>
    </recommendedName>
</protein>
<organism evidence="5 6">
    <name type="scientific">Coemansia spiralis</name>
    <dbReference type="NCBI Taxonomy" id="417178"/>
    <lineage>
        <taxon>Eukaryota</taxon>
        <taxon>Fungi</taxon>
        <taxon>Fungi incertae sedis</taxon>
        <taxon>Zoopagomycota</taxon>
        <taxon>Kickxellomycotina</taxon>
        <taxon>Kickxellomycetes</taxon>
        <taxon>Kickxellales</taxon>
        <taxon>Kickxellaceae</taxon>
        <taxon>Coemansia</taxon>
    </lineage>
</organism>
<proteinExistence type="predicted"/>
<feature type="compositionally biased region" description="Polar residues" evidence="3">
    <location>
        <begin position="943"/>
        <end position="952"/>
    </location>
</feature>
<feature type="region of interest" description="Disordered" evidence="3">
    <location>
        <begin position="301"/>
        <end position="338"/>
    </location>
</feature>
<feature type="compositionally biased region" description="Basic and acidic residues" evidence="3">
    <location>
        <begin position="507"/>
        <end position="527"/>
    </location>
</feature>
<evidence type="ECO:0000256" key="3">
    <source>
        <dbReference type="SAM" id="MobiDB-lite"/>
    </source>
</evidence>
<dbReference type="EMBL" id="JANBTW010000027">
    <property type="protein sequence ID" value="KAJ2677869.1"/>
    <property type="molecule type" value="Genomic_DNA"/>
</dbReference>
<sequence>MSSSNGDSAHWVSTETESRHKRPRQDEPFYVDGDHSRYKHTHGAEPSGDRGTVAPTKPLTKIKLSLKLGALRKQTQHEASQISPTTAVTHRAISYDDEYGDNERYSDDDESVDIDDAEEEYSSGRNKTNILSADTTPGYIDASPHALDSLSPNRLESANESRAPRIKLRLSLKPSTKAPPGNEQSSASPTGKASLRYAAQDPPKAPLPQTRNGWADSYAANYQPSPLATGFSSVVPGSPSESLASNSSSVYNRRFSGATAAMHVGQTTYSPSRASDGDSDDNIPEYQISDADGHTYEHAIHTEKGVSSTSAPKSAGPRRRGRPPLRGKRSFSSTRLTGSVSAAVQRPLSTFTTTVSLKSSLMRLITRIRKRDSYGFFLEPVNTHAIPDYLNVIKQPMDLGTIQRKVHSNAYMGIDEFRQDIVLVCDNACKYNGAGSIYAKSAERVLEYATVAIDRETVKLERVGMASISVRASGHDSDSLYGSPHPRSYVHSHAGSRSHSPPGSVSPRHDSAAEEHSDSRIGGEGRRSSRLRWRGGSESQSLQQQQQLVDPTPASIVENFKWIGASKKKSKRVTAVPKRMTESQTKVSLLADGSIDSTGFEDEVAQFSFDNGQISAPFIASTASSANALFAHGRYYTQAAFNDYGPNRATVRNIHADADAFYGDLQSIHGDSLGLAYWSSMSDFIEGAGGEVMQYASTVMDHLTNSGHSVVRSTLEYLSLRSANNNDNAVSGDAEETKESGSICKHSTDGGLNGVEFSELIDWLESRQQRDIFYAQRREALTKQMSLRDVSAKCANGESKHARLEQITESQKQDIFARNSKKLKELYMQQQLQQLKVDGELALDELDALEASIYALSEQMCLALTGSKLPTAQIPALKRPPIKVQPKAAMGTSLATRPAPRATITASASAARPSTAVVSGAPMRTLPSVPLGNESAIHPRPNRTMSTPSLPTLQSASLASAVQSDLIKELASNKTDLD</sequence>
<feature type="compositionally biased region" description="Low complexity" evidence="3">
    <location>
        <begin position="895"/>
        <end position="916"/>
    </location>
</feature>
<feature type="compositionally biased region" description="Low complexity" evidence="3">
    <location>
        <begin position="534"/>
        <end position="548"/>
    </location>
</feature>
<feature type="compositionally biased region" description="Polar residues" evidence="3">
    <location>
        <begin position="77"/>
        <end position="88"/>
    </location>
</feature>
<feature type="region of interest" description="Disordered" evidence="3">
    <location>
        <begin position="891"/>
        <end position="954"/>
    </location>
</feature>
<dbReference type="InterPro" id="IPR001487">
    <property type="entry name" value="Bromodomain"/>
</dbReference>
<name>A0A9W8G7L5_9FUNG</name>
<accession>A0A9W8G7L5</accession>
<dbReference type="Proteomes" id="UP001151518">
    <property type="component" value="Unassembled WGS sequence"/>
</dbReference>
<reference evidence="5" key="1">
    <citation type="submission" date="2022-07" db="EMBL/GenBank/DDBJ databases">
        <title>Phylogenomic reconstructions and comparative analyses of Kickxellomycotina fungi.</title>
        <authorList>
            <person name="Reynolds N.K."/>
            <person name="Stajich J.E."/>
            <person name="Barry K."/>
            <person name="Grigoriev I.V."/>
            <person name="Crous P."/>
            <person name="Smith M.E."/>
        </authorList>
    </citation>
    <scope>NUCLEOTIDE SEQUENCE</scope>
    <source>
        <strain evidence="5">NRRL 3115</strain>
    </source>
</reference>
<dbReference type="PANTHER" id="PTHR22881:SF27">
    <property type="entry name" value="BROMODOMAIN CONTAINING 7_9"/>
    <property type="match status" value="1"/>
</dbReference>
<dbReference type="PANTHER" id="PTHR22881">
    <property type="entry name" value="BROMODOMAIN CONTAINING PROTEIN"/>
    <property type="match status" value="1"/>
</dbReference>
<dbReference type="PROSITE" id="PS50014">
    <property type="entry name" value="BROMODOMAIN_2"/>
    <property type="match status" value="1"/>
</dbReference>
<dbReference type="AlphaFoldDB" id="A0A9W8G7L5"/>
<feature type="compositionally biased region" description="Polar residues" evidence="3">
    <location>
        <begin position="182"/>
        <end position="191"/>
    </location>
</feature>
<dbReference type="GO" id="GO:0006357">
    <property type="term" value="P:regulation of transcription by RNA polymerase II"/>
    <property type="evidence" value="ECO:0007669"/>
    <property type="project" value="TreeGrafter"/>
</dbReference>
<evidence type="ECO:0000256" key="1">
    <source>
        <dbReference type="ARBA" id="ARBA00023117"/>
    </source>
</evidence>
<feature type="compositionally biased region" description="Basic residues" evidence="3">
    <location>
        <begin position="316"/>
        <end position="329"/>
    </location>
</feature>
<evidence type="ECO:0000256" key="2">
    <source>
        <dbReference type="PROSITE-ProRule" id="PRU00035"/>
    </source>
</evidence>
<gene>
    <name evidence="5" type="ORF">GGI25_002821</name>
</gene>
<keyword evidence="1 2" id="KW-0103">Bromodomain</keyword>
<dbReference type="InterPro" id="IPR036427">
    <property type="entry name" value="Bromodomain-like_sf"/>
</dbReference>
<dbReference type="InterPro" id="IPR051831">
    <property type="entry name" value="Bromodomain_contain_prot"/>
</dbReference>
<feature type="region of interest" description="Disordered" evidence="3">
    <location>
        <begin position="473"/>
        <end position="550"/>
    </location>
</feature>
<feature type="compositionally biased region" description="Basic and acidic residues" evidence="3">
    <location>
        <begin position="24"/>
        <end position="36"/>
    </location>
</feature>
<evidence type="ECO:0000313" key="5">
    <source>
        <dbReference type="EMBL" id="KAJ2677869.1"/>
    </source>
</evidence>
<dbReference type="CDD" id="cd04369">
    <property type="entry name" value="Bromodomain"/>
    <property type="match status" value="1"/>
</dbReference>
<dbReference type="Pfam" id="PF00439">
    <property type="entry name" value="Bromodomain"/>
    <property type="match status" value="1"/>
</dbReference>
<feature type="domain" description="Bromo" evidence="4">
    <location>
        <begin position="369"/>
        <end position="439"/>
    </location>
</feature>
<feature type="compositionally biased region" description="Polar residues" evidence="3">
    <location>
        <begin position="123"/>
        <end position="135"/>
    </location>
</feature>
<comment type="caution">
    <text evidence="5">The sequence shown here is derived from an EMBL/GenBank/DDBJ whole genome shotgun (WGS) entry which is preliminary data.</text>
</comment>
<dbReference type="GO" id="GO:0005634">
    <property type="term" value="C:nucleus"/>
    <property type="evidence" value="ECO:0007669"/>
    <property type="project" value="TreeGrafter"/>
</dbReference>
<feature type="region of interest" description="Disordered" evidence="3">
    <location>
        <begin position="726"/>
        <end position="745"/>
    </location>
</feature>
<feature type="compositionally biased region" description="Acidic residues" evidence="3">
    <location>
        <begin position="95"/>
        <end position="121"/>
    </location>
</feature>
<dbReference type="SMART" id="SM00297">
    <property type="entry name" value="BROMO"/>
    <property type="match status" value="1"/>
</dbReference>
<dbReference type="Gene3D" id="1.20.920.10">
    <property type="entry name" value="Bromodomain-like"/>
    <property type="match status" value="1"/>
</dbReference>
<evidence type="ECO:0000313" key="6">
    <source>
        <dbReference type="Proteomes" id="UP001151518"/>
    </source>
</evidence>
<feature type="compositionally biased region" description="Polar residues" evidence="3">
    <location>
        <begin position="1"/>
        <end position="15"/>
    </location>
</feature>
<feature type="region of interest" description="Disordered" evidence="3">
    <location>
        <begin position="268"/>
        <end position="288"/>
    </location>
</feature>
<dbReference type="SUPFAM" id="SSF47370">
    <property type="entry name" value="Bromodomain"/>
    <property type="match status" value="1"/>
</dbReference>
<feature type="region of interest" description="Disordered" evidence="3">
    <location>
        <begin position="72"/>
        <end position="220"/>
    </location>
</feature>